<dbReference type="GO" id="GO:0008483">
    <property type="term" value="F:transaminase activity"/>
    <property type="evidence" value="ECO:0007669"/>
    <property type="project" value="UniProtKB-KW"/>
</dbReference>
<dbReference type="EMBL" id="JACHOB010000001">
    <property type="protein sequence ID" value="MBB4658409.1"/>
    <property type="molecule type" value="Genomic_DNA"/>
</dbReference>
<protein>
    <recommendedName>
        <fullName evidence="4">Aminotransferase</fullName>
        <ecNumber evidence="4">2.6.1.-</ecNumber>
    </recommendedName>
</protein>
<dbReference type="Gene3D" id="3.90.1150.10">
    <property type="entry name" value="Aspartate Aminotransferase, domain 1"/>
    <property type="match status" value="1"/>
</dbReference>
<keyword evidence="2 4" id="KW-0032">Aminotransferase</keyword>
<dbReference type="Pfam" id="PF00155">
    <property type="entry name" value="Aminotran_1_2"/>
    <property type="match status" value="1"/>
</dbReference>
<proteinExistence type="inferred from homology"/>
<dbReference type="CDD" id="cd00609">
    <property type="entry name" value="AAT_like"/>
    <property type="match status" value="1"/>
</dbReference>
<keyword evidence="7" id="KW-1185">Reference proteome</keyword>
<dbReference type="Proteomes" id="UP000563524">
    <property type="component" value="Unassembled WGS sequence"/>
</dbReference>
<keyword evidence="3 4" id="KW-0808">Transferase</keyword>
<evidence type="ECO:0000256" key="3">
    <source>
        <dbReference type="ARBA" id="ARBA00022679"/>
    </source>
</evidence>
<dbReference type="PROSITE" id="PS00105">
    <property type="entry name" value="AA_TRANSFER_CLASS_1"/>
    <property type="match status" value="1"/>
</dbReference>
<dbReference type="Gene3D" id="3.40.640.10">
    <property type="entry name" value="Type I PLP-dependent aspartate aminotransferase-like (Major domain)"/>
    <property type="match status" value="1"/>
</dbReference>
<dbReference type="AlphaFoldDB" id="A0A840I0Q0"/>
<gene>
    <name evidence="6" type="ORF">GGQ59_000909</name>
</gene>
<dbReference type="EC" id="2.6.1.-" evidence="4"/>
<dbReference type="InterPro" id="IPR004839">
    <property type="entry name" value="Aminotransferase_I/II_large"/>
</dbReference>
<dbReference type="GO" id="GO:0030170">
    <property type="term" value="F:pyridoxal phosphate binding"/>
    <property type="evidence" value="ECO:0007669"/>
    <property type="project" value="InterPro"/>
</dbReference>
<comment type="caution">
    <text evidence="6">The sequence shown here is derived from an EMBL/GenBank/DDBJ whole genome shotgun (WGS) entry which is preliminary data.</text>
</comment>
<dbReference type="InterPro" id="IPR004838">
    <property type="entry name" value="NHTrfase_class1_PyrdxlP-BS"/>
</dbReference>
<evidence type="ECO:0000256" key="4">
    <source>
        <dbReference type="RuleBase" id="RU000481"/>
    </source>
</evidence>
<sequence length="394" mass="42692">MEDFYAIRRLPPYVFAQVKELVAEAEAAGRDVIDLSMGSPDLGAPEIVTETLREAVLRKSCHRYSESKGIKRLRQAQADYYARRFGVKLDPDTEVVHTLGSKNAFANLAFAMTAPGDVILAPNPSYPIHMFGFVMVGGVVRPIPVKADDGVFRAAERALKYCVPRPIAMVLNYPANPTAEVATLDFYKEAVAFAKKHGIFLLSDLAYAEIYFGEPTPSILQVPGAKDVAVEFTSASKSFSMAGWRAGFAVGNPRLIAALTRVKAYLDYGSFEPIQEACAVALDNAEAITAEVRAAYRSRLDVLLDACEDAGWSLPRPEASMFAWAEIPAGQGDDALAFCKRLVREAGVALSPGTGFGEAGEGHVRIALVQDEDRLREAARRIGTVLRGEKAKAA</sequence>
<feature type="domain" description="Aminotransferase class I/classII large" evidence="5">
    <location>
        <begin position="31"/>
        <end position="382"/>
    </location>
</feature>
<dbReference type="PANTHER" id="PTHR42832">
    <property type="entry name" value="AMINO ACID AMINOTRANSFERASE"/>
    <property type="match status" value="1"/>
</dbReference>
<evidence type="ECO:0000256" key="1">
    <source>
        <dbReference type="ARBA" id="ARBA00001933"/>
    </source>
</evidence>
<dbReference type="InterPro" id="IPR050881">
    <property type="entry name" value="LL-DAP_aminotransferase"/>
</dbReference>
<reference evidence="6 7" key="1">
    <citation type="submission" date="2020-08" db="EMBL/GenBank/DDBJ databases">
        <title>Genomic Encyclopedia of Type Strains, Phase IV (KMG-IV): sequencing the most valuable type-strain genomes for metagenomic binning, comparative biology and taxonomic classification.</title>
        <authorList>
            <person name="Goeker M."/>
        </authorList>
    </citation>
    <scope>NUCLEOTIDE SEQUENCE [LARGE SCALE GENOMIC DNA]</scope>
    <source>
        <strain evidence="6 7">DSM 102850</strain>
    </source>
</reference>
<evidence type="ECO:0000313" key="6">
    <source>
        <dbReference type="EMBL" id="MBB4658409.1"/>
    </source>
</evidence>
<evidence type="ECO:0000259" key="5">
    <source>
        <dbReference type="Pfam" id="PF00155"/>
    </source>
</evidence>
<name>A0A840I0Q0_9PROT</name>
<organism evidence="6 7">
    <name type="scientific">Parvularcula dongshanensis</name>
    <dbReference type="NCBI Taxonomy" id="1173995"/>
    <lineage>
        <taxon>Bacteria</taxon>
        <taxon>Pseudomonadati</taxon>
        <taxon>Pseudomonadota</taxon>
        <taxon>Alphaproteobacteria</taxon>
        <taxon>Parvularculales</taxon>
        <taxon>Parvularculaceae</taxon>
        <taxon>Parvularcula</taxon>
    </lineage>
</organism>
<dbReference type="RefSeq" id="WP_183816205.1">
    <property type="nucleotide sequence ID" value="NZ_JACHOB010000001.1"/>
</dbReference>
<dbReference type="PANTHER" id="PTHR42832:SF1">
    <property type="entry name" value="GLUTAMATE-PYRUVATE AMINOTRANSFERASE ALAC"/>
    <property type="match status" value="1"/>
</dbReference>
<dbReference type="SUPFAM" id="SSF53383">
    <property type="entry name" value="PLP-dependent transferases"/>
    <property type="match status" value="1"/>
</dbReference>
<dbReference type="InterPro" id="IPR015422">
    <property type="entry name" value="PyrdxlP-dep_Trfase_small"/>
</dbReference>
<evidence type="ECO:0000313" key="7">
    <source>
        <dbReference type="Proteomes" id="UP000563524"/>
    </source>
</evidence>
<dbReference type="InterPro" id="IPR015424">
    <property type="entry name" value="PyrdxlP-dep_Trfase"/>
</dbReference>
<evidence type="ECO:0000256" key="2">
    <source>
        <dbReference type="ARBA" id="ARBA00022576"/>
    </source>
</evidence>
<comment type="cofactor">
    <cofactor evidence="1 4">
        <name>pyridoxal 5'-phosphate</name>
        <dbReference type="ChEBI" id="CHEBI:597326"/>
    </cofactor>
</comment>
<accession>A0A840I0Q0</accession>
<dbReference type="InterPro" id="IPR015421">
    <property type="entry name" value="PyrdxlP-dep_Trfase_major"/>
</dbReference>
<comment type="similarity">
    <text evidence="4">Belongs to the class-I pyridoxal-phosphate-dependent aminotransferase family.</text>
</comment>